<name>A0AAJ5X610_9SPHN</name>
<feature type="compositionally biased region" description="Basic and acidic residues" evidence="1">
    <location>
        <begin position="1"/>
        <end position="14"/>
    </location>
</feature>
<reference evidence="3" key="1">
    <citation type="submission" date="2023-03" db="EMBL/GenBank/DDBJ databases">
        <title>Andean soil-derived lignocellulolytic bacterial consortium as a source of novel taxa and putative plastic-active enzymes.</title>
        <authorList>
            <person name="Diaz-Garcia L."/>
            <person name="Chuvochina M."/>
            <person name="Feuerriegel G."/>
            <person name="Bunk B."/>
            <person name="Sproer C."/>
            <person name="Streit W.R."/>
            <person name="Rodriguez L.M."/>
            <person name="Overmann J."/>
            <person name="Jimenez D.J."/>
        </authorList>
    </citation>
    <scope>NUCLEOTIDE SEQUENCE</scope>
    <source>
        <strain evidence="3">MAG 26</strain>
    </source>
</reference>
<dbReference type="EMBL" id="CP119316">
    <property type="protein sequence ID" value="WEK47098.1"/>
    <property type="molecule type" value="Genomic_DNA"/>
</dbReference>
<organism evidence="3 4">
    <name type="scientific">Candidatus Andeanibacterium colombiense</name>
    <dbReference type="NCBI Taxonomy" id="3121345"/>
    <lineage>
        <taxon>Bacteria</taxon>
        <taxon>Pseudomonadati</taxon>
        <taxon>Pseudomonadota</taxon>
        <taxon>Alphaproteobacteria</taxon>
        <taxon>Sphingomonadales</taxon>
        <taxon>Sphingomonadaceae</taxon>
        <taxon>Candidatus Andeanibacterium</taxon>
    </lineage>
</organism>
<evidence type="ECO:0000313" key="3">
    <source>
        <dbReference type="EMBL" id="WEK47098.1"/>
    </source>
</evidence>
<feature type="region of interest" description="Disordered" evidence="1">
    <location>
        <begin position="1"/>
        <end position="30"/>
    </location>
</feature>
<feature type="transmembrane region" description="Helical" evidence="2">
    <location>
        <begin position="43"/>
        <end position="60"/>
    </location>
</feature>
<keyword evidence="2" id="KW-0472">Membrane</keyword>
<gene>
    <name evidence="3" type="ORF">P0Y56_02090</name>
</gene>
<proteinExistence type="predicted"/>
<evidence type="ECO:0000313" key="4">
    <source>
        <dbReference type="Proteomes" id="UP001218362"/>
    </source>
</evidence>
<dbReference type="AlphaFoldDB" id="A0AAJ5X610"/>
<sequence length="128" mass="13460">MSDAKRTTLRERIEAGQARQAKRTGPASGPIDKLTAVAKEHPLLVVLGGIAVGVAVSTLIPRSPTRRLSRNALGFLTTVAELGIAYGRQALDAADDASQPTRERLGDFGGSLLDSAGKLKDRLAATRD</sequence>
<accession>A0AAJ5X610</accession>
<dbReference type="Proteomes" id="UP001218362">
    <property type="component" value="Chromosome"/>
</dbReference>
<feature type="region of interest" description="Disordered" evidence="1">
    <location>
        <begin position="93"/>
        <end position="114"/>
    </location>
</feature>
<evidence type="ECO:0000256" key="2">
    <source>
        <dbReference type="SAM" id="Phobius"/>
    </source>
</evidence>
<keyword evidence="2" id="KW-0812">Transmembrane</keyword>
<evidence type="ECO:0000256" key="1">
    <source>
        <dbReference type="SAM" id="MobiDB-lite"/>
    </source>
</evidence>
<protein>
    <submittedName>
        <fullName evidence="3">Uncharacterized protein</fullName>
    </submittedName>
</protein>
<keyword evidence="2" id="KW-1133">Transmembrane helix</keyword>
<dbReference type="KEGG" id="acob:P0Y56_02090"/>